<organism evidence="1 2">
    <name type="scientific">Puccinia sorghi</name>
    <dbReference type="NCBI Taxonomy" id="27349"/>
    <lineage>
        <taxon>Eukaryota</taxon>
        <taxon>Fungi</taxon>
        <taxon>Dikarya</taxon>
        <taxon>Basidiomycota</taxon>
        <taxon>Pucciniomycotina</taxon>
        <taxon>Pucciniomycetes</taxon>
        <taxon>Pucciniales</taxon>
        <taxon>Pucciniaceae</taxon>
        <taxon>Puccinia</taxon>
    </lineage>
</organism>
<dbReference type="AlphaFoldDB" id="A0A0L6VV51"/>
<dbReference type="VEuPathDB" id="FungiDB:VP01_1007g2"/>
<keyword evidence="2" id="KW-1185">Reference proteome</keyword>
<gene>
    <name evidence="1" type="ORF">VP01_1007g2</name>
</gene>
<dbReference type="OrthoDB" id="10621270at2759"/>
<protein>
    <submittedName>
        <fullName evidence="1">Uncharacterized protein</fullName>
    </submittedName>
</protein>
<name>A0A0L6VV51_9BASI</name>
<comment type="caution">
    <text evidence="1">The sequence shown here is derived from an EMBL/GenBank/DDBJ whole genome shotgun (WGS) entry which is preliminary data.</text>
</comment>
<evidence type="ECO:0000313" key="1">
    <source>
        <dbReference type="EMBL" id="KNZ64648.1"/>
    </source>
</evidence>
<sequence length="119" mass="13488">MEESKILITCQSKISFIKKAELIYAPFEYMPFCIAKTHKEHKISNLVLSEMNQSKLPLLGDFVLEEVISINSFSPADLNEIQSLLIRLITSQNSHGRNFQGALLGFGYWFKNMAGKLCS</sequence>
<accession>A0A0L6VV51</accession>
<dbReference type="EMBL" id="LAVV01000088">
    <property type="protein sequence ID" value="KNZ64648.1"/>
    <property type="molecule type" value="Genomic_DNA"/>
</dbReference>
<evidence type="ECO:0000313" key="2">
    <source>
        <dbReference type="Proteomes" id="UP000037035"/>
    </source>
</evidence>
<reference evidence="1 2" key="1">
    <citation type="submission" date="2015-08" db="EMBL/GenBank/DDBJ databases">
        <title>Next Generation Sequencing and Analysis of the Genome of Puccinia sorghi L Schw, the Causal Agent of Maize Common Rust.</title>
        <authorList>
            <person name="Rochi L."/>
            <person name="Burguener G."/>
            <person name="Darino M."/>
            <person name="Turjanski A."/>
            <person name="Kreff E."/>
            <person name="Dieguez M.J."/>
            <person name="Sacco F."/>
        </authorList>
    </citation>
    <scope>NUCLEOTIDE SEQUENCE [LARGE SCALE GENOMIC DNA]</scope>
    <source>
        <strain evidence="1 2">RO10H11247</strain>
    </source>
</reference>
<proteinExistence type="predicted"/>
<dbReference type="Proteomes" id="UP000037035">
    <property type="component" value="Unassembled WGS sequence"/>
</dbReference>